<evidence type="ECO:0000313" key="5">
    <source>
        <dbReference type="EMBL" id="CAL4793235.1"/>
    </source>
</evidence>
<sequence length="567" mass="63597">MPYFFHVLSSCQLRPALKRIVPRTQLRESKRQEREQLHERLQNLKPALLRSLLSRVLDLTLLETLQTGQLERLRFRLNFLTRDLAPLLLSDEDSDSAPAGPIGPFGLQGPWRLFGFRGDQVLTRWSNHELVANEVLEAMSKRNSEDNAEDLDIEWSARETEIYGGDRCRLVRNMKQLTHLEDDHEGVLLAVVYGAVCAVGSLPHPVSLWALDEKEAEAKAQAMCKAIRQVIPTRAQYLLQPSDVTNNKGGLIPALLAVIFMLNSTLPCSWKHEVLHSASFAIQSAVAQEVYKEPRKKTKGQSGQELSFTPMDLPVVPDAQQRKRELQKRIQMWLIEPDDSFNFDAPTMADPVVKSIFQQIEAMAGPWAVEHPQDFALLLKEDEAAPTLLALPAHELLLRWVNFHLKAFRRDPDAGLLNLNELDLALLVELLTKLAPDVMNLHEEEQTALRMSHNPTAAEAASLSLVTKVATRCTGYEILTEEVLNDEQTDMMASFLAELMASGRAQLPVRKSSEIGQHMETLASIVLEAANTQNTQLVSGLCSYLRDHQQSLTTPGDGYDVLLCSTM</sequence>
<keyword evidence="1" id="KW-0677">Repeat</keyword>
<dbReference type="PANTHER" id="PTHR19961">
    <property type="entry name" value="FIMBRIN/PLASTIN"/>
    <property type="match status" value="1"/>
</dbReference>
<dbReference type="GO" id="GO:0005884">
    <property type="term" value="C:actin filament"/>
    <property type="evidence" value="ECO:0007669"/>
    <property type="project" value="TreeGrafter"/>
</dbReference>
<reference evidence="3" key="1">
    <citation type="submission" date="2022-10" db="EMBL/GenBank/DDBJ databases">
        <authorList>
            <person name="Chen Y."/>
            <person name="Dougan E. K."/>
            <person name="Chan C."/>
            <person name="Rhodes N."/>
            <person name="Thang M."/>
        </authorList>
    </citation>
    <scope>NUCLEOTIDE SEQUENCE</scope>
</reference>
<protein>
    <submittedName>
        <fullName evidence="5">Calponin-homology (CH) domain-containing protein</fullName>
    </submittedName>
</protein>
<keyword evidence="6" id="KW-1185">Reference proteome</keyword>
<dbReference type="EMBL" id="CAMXCT010003724">
    <property type="protein sequence ID" value="CAI4005923.1"/>
    <property type="molecule type" value="Genomic_DNA"/>
</dbReference>
<dbReference type="GO" id="GO:0051017">
    <property type="term" value="P:actin filament bundle assembly"/>
    <property type="evidence" value="ECO:0007669"/>
    <property type="project" value="InterPro"/>
</dbReference>
<dbReference type="EMBL" id="CAMXCT030003724">
    <property type="protein sequence ID" value="CAL4793235.1"/>
    <property type="molecule type" value="Genomic_DNA"/>
</dbReference>
<gene>
    <name evidence="3" type="ORF">C1SCF055_LOCUS31608</name>
</gene>
<dbReference type="OrthoDB" id="10601906at2759"/>
<dbReference type="InterPro" id="IPR039959">
    <property type="entry name" value="Fimbrin/Plastin"/>
</dbReference>
<dbReference type="InterPro" id="IPR036872">
    <property type="entry name" value="CH_dom_sf"/>
</dbReference>
<dbReference type="GO" id="GO:0032432">
    <property type="term" value="C:actin filament bundle"/>
    <property type="evidence" value="ECO:0007669"/>
    <property type="project" value="TreeGrafter"/>
</dbReference>
<keyword evidence="2" id="KW-0009">Actin-binding</keyword>
<dbReference type="Proteomes" id="UP001152797">
    <property type="component" value="Unassembled WGS sequence"/>
</dbReference>
<dbReference type="GO" id="GO:0005737">
    <property type="term" value="C:cytoplasm"/>
    <property type="evidence" value="ECO:0007669"/>
    <property type="project" value="TreeGrafter"/>
</dbReference>
<comment type="caution">
    <text evidence="3">The sequence shown here is derived from an EMBL/GenBank/DDBJ whole genome shotgun (WGS) entry which is preliminary data.</text>
</comment>
<dbReference type="AlphaFoldDB" id="A0A9P1GD42"/>
<dbReference type="GO" id="GO:0051639">
    <property type="term" value="P:actin filament network formation"/>
    <property type="evidence" value="ECO:0007669"/>
    <property type="project" value="TreeGrafter"/>
</dbReference>
<dbReference type="PANTHER" id="PTHR19961:SF18">
    <property type="entry name" value="FI19014P1"/>
    <property type="match status" value="1"/>
</dbReference>
<reference evidence="4" key="2">
    <citation type="submission" date="2024-04" db="EMBL/GenBank/DDBJ databases">
        <authorList>
            <person name="Chen Y."/>
            <person name="Shah S."/>
            <person name="Dougan E. K."/>
            <person name="Thang M."/>
            <person name="Chan C."/>
        </authorList>
    </citation>
    <scope>NUCLEOTIDE SEQUENCE [LARGE SCALE GENOMIC DNA]</scope>
</reference>
<dbReference type="SUPFAM" id="SSF47576">
    <property type="entry name" value="Calponin-homology domain, CH-domain"/>
    <property type="match status" value="1"/>
</dbReference>
<name>A0A9P1GD42_9DINO</name>
<accession>A0A9P1GD42</accession>
<evidence type="ECO:0000256" key="2">
    <source>
        <dbReference type="ARBA" id="ARBA00023203"/>
    </source>
</evidence>
<evidence type="ECO:0000313" key="6">
    <source>
        <dbReference type="Proteomes" id="UP001152797"/>
    </source>
</evidence>
<dbReference type="Gene3D" id="1.10.418.10">
    <property type="entry name" value="Calponin-like domain"/>
    <property type="match status" value="1"/>
</dbReference>
<dbReference type="EMBL" id="CAMXCT020003724">
    <property type="protein sequence ID" value="CAL1159298.1"/>
    <property type="molecule type" value="Genomic_DNA"/>
</dbReference>
<organism evidence="3">
    <name type="scientific">Cladocopium goreaui</name>
    <dbReference type="NCBI Taxonomy" id="2562237"/>
    <lineage>
        <taxon>Eukaryota</taxon>
        <taxon>Sar</taxon>
        <taxon>Alveolata</taxon>
        <taxon>Dinophyceae</taxon>
        <taxon>Suessiales</taxon>
        <taxon>Symbiodiniaceae</taxon>
        <taxon>Cladocopium</taxon>
    </lineage>
</organism>
<evidence type="ECO:0000313" key="4">
    <source>
        <dbReference type="EMBL" id="CAL1159298.1"/>
    </source>
</evidence>
<dbReference type="GO" id="GO:0051015">
    <property type="term" value="F:actin filament binding"/>
    <property type="evidence" value="ECO:0007669"/>
    <property type="project" value="InterPro"/>
</dbReference>
<evidence type="ECO:0000256" key="1">
    <source>
        <dbReference type="ARBA" id="ARBA00022737"/>
    </source>
</evidence>
<evidence type="ECO:0000313" key="3">
    <source>
        <dbReference type="EMBL" id="CAI4005923.1"/>
    </source>
</evidence>
<proteinExistence type="predicted"/>